<feature type="transmembrane region" description="Helical" evidence="5">
    <location>
        <begin position="710"/>
        <end position="729"/>
    </location>
</feature>
<organism evidence="7 8">
    <name type="scientific">Penicillium desertorum</name>
    <dbReference type="NCBI Taxonomy" id="1303715"/>
    <lineage>
        <taxon>Eukaryota</taxon>
        <taxon>Fungi</taxon>
        <taxon>Dikarya</taxon>
        <taxon>Ascomycota</taxon>
        <taxon>Pezizomycotina</taxon>
        <taxon>Eurotiomycetes</taxon>
        <taxon>Eurotiomycetidae</taxon>
        <taxon>Eurotiales</taxon>
        <taxon>Aspergillaceae</taxon>
        <taxon>Penicillium</taxon>
    </lineage>
</organism>
<feature type="transmembrane region" description="Helical" evidence="5">
    <location>
        <begin position="633"/>
        <end position="653"/>
    </location>
</feature>
<dbReference type="InterPro" id="IPR052430">
    <property type="entry name" value="IVT-Associated"/>
</dbReference>
<proteinExistence type="predicted"/>
<feature type="transmembrane region" description="Helical" evidence="5">
    <location>
        <begin position="686"/>
        <end position="703"/>
    </location>
</feature>
<feature type="transmembrane region" description="Helical" evidence="5">
    <location>
        <begin position="660"/>
        <end position="680"/>
    </location>
</feature>
<feature type="transmembrane region" description="Helical" evidence="5">
    <location>
        <begin position="749"/>
        <end position="771"/>
    </location>
</feature>
<comment type="caution">
    <text evidence="7">The sequence shown here is derived from an EMBL/GenBank/DDBJ whole genome shotgun (WGS) entry which is preliminary data.</text>
</comment>
<accession>A0A9X0BLG7</accession>
<feature type="transmembrane region" description="Helical" evidence="5">
    <location>
        <begin position="149"/>
        <end position="169"/>
    </location>
</feature>
<comment type="subcellular location">
    <subcellularLocation>
        <location evidence="1">Membrane</location>
        <topology evidence="1">Multi-pass membrane protein</topology>
    </subcellularLocation>
</comment>
<dbReference type="OrthoDB" id="329835at2759"/>
<dbReference type="EMBL" id="JAPWDO010000005">
    <property type="protein sequence ID" value="KAJ5471383.1"/>
    <property type="molecule type" value="Genomic_DNA"/>
</dbReference>
<evidence type="ECO:0000256" key="3">
    <source>
        <dbReference type="ARBA" id="ARBA00022989"/>
    </source>
</evidence>
<dbReference type="PANTHER" id="PTHR47804:SF1">
    <property type="entry name" value="DUF2421 DOMAIN-CONTAINING PROTEIN"/>
    <property type="match status" value="1"/>
</dbReference>
<dbReference type="Proteomes" id="UP001147760">
    <property type="component" value="Unassembled WGS sequence"/>
</dbReference>
<reference evidence="7" key="2">
    <citation type="journal article" date="2023" name="IMA Fungus">
        <title>Comparative genomic study of the Penicillium genus elucidates a diverse pangenome and 15 lateral gene transfer events.</title>
        <authorList>
            <person name="Petersen C."/>
            <person name="Sorensen T."/>
            <person name="Nielsen M.R."/>
            <person name="Sondergaard T.E."/>
            <person name="Sorensen J.L."/>
            <person name="Fitzpatrick D.A."/>
            <person name="Frisvad J.C."/>
            <person name="Nielsen K.L."/>
        </authorList>
    </citation>
    <scope>NUCLEOTIDE SEQUENCE</scope>
    <source>
        <strain evidence="7">IBT 17660</strain>
    </source>
</reference>
<keyword evidence="3 5" id="KW-1133">Transmembrane helix</keyword>
<evidence type="ECO:0000256" key="4">
    <source>
        <dbReference type="ARBA" id="ARBA00023136"/>
    </source>
</evidence>
<feature type="transmembrane region" description="Helical" evidence="5">
    <location>
        <begin position="115"/>
        <end position="137"/>
    </location>
</feature>
<feature type="transmembrane region" description="Helical" evidence="5">
    <location>
        <begin position="176"/>
        <end position="193"/>
    </location>
</feature>
<protein>
    <recommendedName>
        <fullName evidence="6">Integral membrane bound transporter domain-containing protein</fullName>
    </recommendedName>
</protein>
<evidence type="ECO:0000313" key="7">
    <source>
        <dbReference type="EMBL" id="KAJ5471383.1"/>
    </source>
</evidence>
<feature type="domain" description="Integral membrane bound transporter" evidence="6">
    <location>
        <begin position="632"/>
        <end position="766"/>
    </location>
</feature>
<dbReference type="Pfam" id="PF13515">
    <property type="entry name" value="FUSC_2"/>
    <property type="match status" value="1"/>
</dbReference>
<feature type="transmembrane region" description="Helical" evidence="5">
    <location>
        <begin position="608"/>
        <end position="627"/>
    </location>
</feature>
<dbReference type="GO" id="GO:0016020">
    <property type="term" value="C:membrane"/>
    <property type="evidence" value="ECO:0007669"/>
    <property type="project" value="UniProtKB-SubCell"/>
</dbReference>
<keyword evidence="4 5" id="KW-0472">Membrane</keyword>
<evidence type="ECO:0000313" key="8">
    <source>
        <dbReference type="Proteomes" id="UP001147760"/>
    </source>
</evidence>
<sequence>MSIADQPQEDVSSRSGVDHVEEREAFISGREVFDREPLTTCIIRKFLEAWHDTRDFIGSEQGVGIFKCGLAYLIASLGVFTPIGKILGHQNGKHLVATITVYFHPARSQGSMYKALICALLAFIFAAVLSLSSMWITILFHEKYDMIELGHAVVLVVFVAGGFGCIGWFKQKMDDPLVNVACSLASLASVIVITKEGAVQRGDLSFEKISQVLSMVLLGVGIAAAVSLSILPVSAQKKYRGNLSTLTKTTMLMLINITQEFLCGSAYELEQVSFTDLSARHDKAYGEMKKQLEDAQLEHYVAGTDHELNLAKSLSYLMQDITRRLSALHSTVALESEFLASSRHSNPTHSPSLNQPETNIEEYIEGRLLSSTRVEEDGLLNYSEAQVIKIFKSQLEESLNLLVSALRTTFGDVAFGPAPDYKISIYGEADSHIDEAIKVYREARTSALRSFSHREANRTLNQESNAKLEEIFASCNYYSVTLLELAEQLQRFLSVLREMQAEIDERPAKRSWVEMWDSWWRAGWRSERRQFNASEFSLSLTGGMLLIGFLAASSVNYSPIEERATTLTDMSIHPIRLESRNPGEPFNRSYDHHGRRFFAFLRTDEVKFALKVGTGAGIYTMPAFISFTRPLYLFWRGEWGLLSYMLVCSMTIGTSNTTGFARIIGTCIGAICSIAAWYVVGANAPGLAFLGFVMALVTFYMIIVKRQGPMGRFILLTYNLSVLYAFSYSQVDNNEQDKSREHLNITQIVIHRVISVTSGCIWGVIITRGIWPIRAWTKLNNTLHLLWLRLLFVWESDPLSAIAMPEENTPACFVNAQAKSEIEGLLSQLEHLRTSARSEFELKKPFPDGAYNIIIRRTRSIVDNFYSLDLILLNAPRPSEGQTSLFRHTAAVRKRLSNSICRLLAVVASSAKQERTCSGALTNIETIRDELLSQIYDFRRQKISSHSTDNVDYVLIHSFGKVSRGETLH</sequence>
<gene>
    <name evidence="7" type="ORF">N7530_008740</name>
</gene>
<evidence type="ECO:0000256" key="2">
    <source>
        <dbReference type="ARBA" id="ARBA00022692"/>
    </source>
</evidence>
<dbReference type="AlphaFoldDB" id="A0A9X0BLG7"/>
<feature type="transmembrane region" description="Helical" evidence="5">
    <location>
        <begin position="213"/>
        <end position="233"/>
    </location>
</feature>
<evidence type="ECO:0000259" key="6">
    <source>
        <dbReference type="Pfam" id="PF13515"/>
    </source>
</evidence>
<keyword evidence="8" id="KW-1185">Reference proteome</keyword>
<dbReference type="PANTHER" id="PTHR47804">
    <property type="entry name" value="60S RIBOSOMAL PROTEIN L19"/>
    <property type="match status" value="1"/>
</dbReference>
<evidence type="ECO:0000256" key="1">
    <source>
        <dbReference type="ARBA" id="ARBA00004141"/>
    </source>
</evidence>
<reference evidence="7" key="1">
    <citation type="submission" date="2022-12" db="EMBL/GenBank/DDBJ databases">
        <authorList>
            <person name="Petersen C."/>
        </authorList>
    </citation>
    <scope>NUCLEOTIDE SEQUENCE</scope>
    <source>
        <strain evidence="7">IBT 17660</strain>
    </source>
</reference>
<keyword evidence="2 5" id="KW-0812">Transmembrane</keyword>
<name>A0A9X0BLG7_9EURO</name>
<evidence type="ECO:0000256" key="5">
    <source>
        <dbReference type="SAM" id="Phobius"/>
    </source>
</evidence>
<dbReference type="InterPro" id="IPR049453">
    <property type="entry name" value="Memb_transporter_dom"/>
</dbReference>